<dbReference type="Pfam" id="PF00501">
    <property type="entry name" value="AMP-binding"/>
    <property type="match status" value="1"/>
</dbReference>
<feature type="domain" description="AMP-binding enzyme C-terminal" evidence="3">
    <location>
        <begin position="439"/>
        <end position="512"/>
    </location>
</feature>
<dbReference type="GO" id="GO:0016874">
    <property type="term" value="F:ligase activity"/>
    <property type="evidence" value="ECO:0007669"/>
    <property type="project" value="UniProtKB-KW"/>
</dbReference>
<evidence type="ECO:0000313" key="5">
    <source>
        <dbReference type="Proteomes" id="UP001610631"/>
    </source>
</evidence>
<protein>
    <submittedName>
        <fullName evidence="4">Fatty acid--CoA ligase family protein</fullName>
    </submittedName>
</protein>
<dbReference type="EMBL" id="JBBDHD010000044">
    <property type="protein sequence ID" value="MFH7597053.1"/>
    <property type="molecule type" value="Genomic_DNA"/>
</dbReference>
<feature type="region of interest" description="Disordered" evidence="1">
    <location>
        <begin position="146"/>
        <end position="173"/>
    </location>
</feature>
<keyword evidence="4" id="KW-0436">Ligase</keyword>
<organism evidence="4 5">
    <name type="scientific">Streptomyces racemochromogenes</name>
    <dbReference type="NCBI Taxonomy" id="67353"/>
    <lineage>
        <taxon>Bacteria</taxon>
        <taxon>Bacillati</taxon>
        <taxon>Actinomycetota</taxon>
        <taxon>Actinomycetes</taxon>
        <taxon>Kitasatosporales</taxon>
        <taxon>Streptomycetaceae</taxon>
        <taxon>Streptomyces</taxon>
    </lineage>
</organism>
<dbReference type="InterPro" id="IPR000873">
    <property type="entry name" value="AMP-dep_synth/lig_dom"/>
</dbReference>
<evidence type="ECO:0000313" key="4">
    <source>
        <dbReference type="EMBL" id="MFH7597053.1"/>
    </source>
</evidence>
<evidence type="ECO:0000259" key="2">
    <source>
        <dbReference type="Pfam" id="PF00501"/>
    </source>
</evidence>
<dbReference type="InterPro" id="IPR045851">
    <property type="entry name" value="AMP-bd_C_sf"/>
</dbReference>
<feature type="domain" description="AMP-dependent synthetase/ligase" evidence="2">
    <location>
        <begin position="19"/>
        <end position="387"/>
    </location>
</feature>
<dbReference type="Pfam" id="PF13193">
    <property type="entry name" value="AMP-binding_C"/>
    <property type="match status" value="1"/>
</dbReference>
<dbReference type="Gene3D" id="3.30.300.30">
    <property type="match status" value="1"/>
</dbReference>
<dbReference type="Gene3D" id="3.40.50.12780">
    <property type="entry name" value="N-terminal domain of ligase-like"/>
    <property type="match status" value="1"/>
</dbReference>
<proteinExistence type="predicted"/>
<dbReference type="InterPro" id="IPR050237">
    <property type="entry name" value="ATP-dep_AMP-bd_enzyme"/>
</dbReference>
<keyword evidence="5" id="KW-1185">Reference proteome</keyword>
<dbReference type="InterPro" id="IPR025110">
    <property type="entry name" value="AMP-bd_C"/>
</dbReference>
<dbReference type="Proteomes" id="UP001610631">
    <property type="component" value="Unassembled WGS sequence"/>
</dbReference>
<dbReference type="InterPro" id="IPR042099">
    <property type="entry name" value="ANL_N_sf"/>
</dbReference>
<evidence type="ECO:0000259" key="3">
    <source>
        <dbReference type="Pfam" id="PF13193"/>
    </source>
</evidence>
<comment type="caution">
    <text evidence="4">The sequence shown here is derived from an EMBL/GenBank/DDBJ whole genome shotgun (WGS) entry which is preliminary data.</text>
</comment>
<dbReference type="RefSeq" id="WP_395510848.1">
    <property type="nucleotide sequence ID" value="NZ_JBBDHD010000044.1"/>
</dbReference>
<dbReference type="CDD" id="cd04433">
    <property type="entry name" value="AFD_class_I"/>
    <property type="match status" value="1"/>
</dbReference>
<dbReference type="SUPFAM" id="SSF56801">
    <property type="entry name" value="Acetyl-CoA synthetase-like"/>
    <property type="match status" value="1"/>
</dbReference>
<name>A0ABW7PF86_9ACTN</name>
<gene>
    <name evidence="4" type="ORF">WDV06_18410</name>
</gene>
<dbReference type="PANTHER" id="PTHR43767:SF1">
    <property type="entry name" value="NONRIBOSOMAL PEPTIDE SYNTHASE PES1 (EUROFUNG)-RELATED"/>
    <property type="match status" value="1"/>
</dbReference>
<dbReference type="PROSITE" id="PS00455">
    <property type="entry name" value="AMP_BINDING"/>
    <property type="match status" value="1"/>
</dbReference>
<sequence length="529" mass="54948">MTGPSTAQGHYVSRILDVVARTPRRSLVRGRAGALDGAALVRSVHRAHAALRAAGAGPGAMVGILTGANHPLTFTARYAAHLLGAGVMYVRSVNPGSDLPLPAAEQAVLLAECGVGVLVTDPAHAARGSELARLLPRSPAVVTLDTADTAGTADTADTADTGDGADSGGGGVLAPRNPDCAVVTYTSGSSGRPKGVRQSFAAWNRLVLGDAASLAGRPPERMLIVTPTSHTVAVMADVVLASGGTLVVHDHFEATEVLRALAAERITRVYLTVPQLYRLLDHPDTTGTDLSALRQLIYSGCVASPARLAGAVRVFGPRLVQCYGSTEAGRITLLDQLDHFEPELLPSVGRPFPGVEIRVCDPDTGREAPRGDRGEVQVRSPYAMAGYQGLPAESAAVLLPDGWLRTGDLGHLDAYGCLHLVDRIGRVIKAAGVKVRPAEVERALLTHSAVADCAVFGAPDPVTGEAVHAAVVLRVPCEPEELRRHVAASLSAAHAPARIVRWPELPLTESGKPDHRRLAGAAVSGAASN</sequence>
<evidence type="ECO:0000256" key="1">
    <source>
        <dbReference type="SAM" id="MobiDB-lite"/>
    </source>
</evidence>
<dbReference type="PANTHER" id="PTHR43767">
    <property type="entry name" value="LONG-CHAIN-FATTY-ACID--COA LIGASE"/>
    <property type="match status" value="1"/>
</dbReference>
<accession>A0ABW7PF86</accession>
<feature type="compositionally biased region" description="Low complexity" evidence="1">
    <location>
        <begin position="146"/>
        <end position="164"/>
    </location>
</feature>
<reference evidence="4 5" key="1">
    <citation type="submission" date="2024-03" db="EMBL/GenBank/DDBJ databases">
        <title>Whole genome sequencing of Streptomyces racemochromogenes, to identify antimicrobial biosynthetic gene clusters.</title>
        <authorList>
            <person name="Suryawanshi P."/>
            <person name="Krishnaraj P.U."/>
            <person name="Arun Y.P."/>
            <person name="Suryawanshi M.P."/>
            <person name="Rakshit O."/>
        </authorList>
    </citation>
    <scope>NUCLEOTIDE SEQUENCE [LARGE SCALE GENOMIC DNA]</scope>
    <source>
        <strain evidence="4 5">AUDT626</strain>
    </source>
</reference>
<dbReference type="InterPro" id="IPR020845">
    <property type="entry name" value="AMP-binding_CS"/>
</dbReference>
<feature type="region of interest" description="Disordered" evidence="1">
    <location>
        <begin position="510"/>
        <end position="529"/>
    </location>
</feature>